<comment type="caution">
    <text evidence="2">The sequence shown here is derived from an EMBL/GenBank/DDBJ whole genome shotgun (WGS) entry which is preliminary data.</text>
</comment>
<reference evidence="2 3" key="1">
    <citation type="submission" date="2015-04" db="EMBL/GenBank/DDBJ databases">
        <title>Lasius niger genome sequencing.</title>
        <authorList>
            <person name="Konorov E.A."/>
            <person name="Nikitin M.A."/>
            <person name="Kirill M.V."/>
            <person name="Chang P."/>
        </authorList>
    </citation>
    <scope>NUCLEOTIDE SEQUENCE [LARGE SCALE GENOMIC DNA]</scope>
    <source>
        <tissue evidence="2">Whole</tissue>
    </source>
</reference>
<accession>A0A0J7MVC1</accession>
<dbReference type="Proteomes" id="UP000036403">
    <property type="component" value="Unassembled WGS sequence"/>
</dbReference>
<name>A0A0J7MVC1_LASNI</name>
<dbReference type="AlphaFoldDB" id="A0A0J7MVC1"/>
<protein>
    <submittedName>
        <fullName evidence="2">Uncharacterized protein</fullName>
    </submittedName>
</protein>
<sequence>MISLDIFTEEKSPPNDPKNLPLASEDSTISVAPRFDYGFFINGPFGTKVQEWELSPISIILKYVVKVITLSNVVKVLVGGHCLLKS</sequence>
<evidence type="ECO:0000313" key="2">
    <source>
        <dbReference type="EMBL" id="KMQ84430.1"/>
    </source>
</evidence>
<keyword evidence="3" id="KW-1185">Reference proteome</keyword>
<gene>
    <name evidence="2" type="ORF">RF55_17761</name>
</gene>
<evidence type="ECO:0000313" key="3">
    <source>
        <dbReference type="Proteomes" id="UP000036403"/>
    </source>
</evidence>
<evidence type="ECO:0000256" key="1">
    <source>
        <dbReference type="SAM" id="MobiDB-lite"/>
    </source>
</evidence>
<proteinExistence type="predicted"/>
<organism evidence="2 3">
    <name type="scientific">Lasius niger</name>
    <name type="common">Black garden ant</name>
    <dbReference type="NCBI Taxonomy" id="67767"/>
    <lineage>
        <taxon>Eukaryota</taxon>
        <taxon>Metazoa</taxon>
        <taxon>Ecdysozoa</taxon>
        <taxon>Arthropoda</taxon>
        <taxon>Hexapoda</taxon>
        <taxon>Insecta</taxon>
        <taxon>Pterygota</taxon>
        <taxon>Neoptera</taxon>
        <taxon>Endopterygota</taxon>
        <taxon>Hymenoptera</taxon>
        <taxon>Apocrita</taxon>
        <taxon>Aculeata</taxon>
        <taxon>Formicoidea</taxon>
        <taxon>Formicidae</taxon>
        <taxon>Formicinae</taxon>
        <taxon>Lasius</taxon>
        <taxon>Lasius</taxon>
    </lineage>
</organism>
<feature type="region of interest" description="Disordered" evidence="1">
    <location>
        <begin position="1"/>
        <end position="24"/>
    </location>
</feature>
<dbReference type="EMBL" id="LBMM01016420">
    <property type="protein sequence ID" value="KMQ84430.1"/>
    <property type="molecule type" value="Genomic_DNA"/>
</dbReference>
<dbReference type="PaxDb" id="67767-A0A0J7MVC1"/>